<organism evidence="1 2">
    <name type="scientific">Paraglomus brasilianum</name>
    <dbReference type="NCBI Taxonomy" id="144538"/>
    <lineage>
        <taxon>Eukaryota</taxon>
        <taxon>Fungi</taxon>
        <taxon>Fungi incertae sedis</taxon>
        <taxon>Mucoromycota</taxon>
        <taxon>Glomeromycotina</taxon>
        <taxon>Glomeromycetes</taxon>
        <taxon>Paraglomerales</taxon>
        <taxon>Paraglomeraceae</taxon>
        <taxon>Paraglomus</taxon>
    </lineage>
</organism>
<protein>
    <submittedName>
        <fullName evidence="1">11171_t:CDS:1</fullName>
    </submittedName>
</protein>
<evidence type="ECO:0000313" key="1">
    <source>
        <dbReference type="EMBL" id="CAG8555504.1"/>
    </source>
</evidence>
<gene>
    <name evidence="1" type="ORF">PBRASI_LOCUS5315</name>
</gene>
<dbReference type="InterPro" id="IPR043136">
    <property type="entry name" value="B30.2/SPRY_sf"/>
</dbReference>
<evidence type="ECO:0000313" key="2">
    <source>
        <dbReference type="Proteomes" id="UP000789739"/>
    </source>
</evidence>
<comment type="caution">
    <text evidence="1">The sequence shown here is derived from an EMBL/GenBank/DDBJ whole genome shotgun (WGS) entry which is preliminary data.</text>
</comment>
<dbReference type="OrthoDB" id="25503at2759"/>
<dbReference type="Gene3D" id="2.60.120.920">
    <property type="match status" value="1"/>
</dbReference>
<sequence length="89" mass="9702">MTCNLPSYLVGSPFGALFKQSTSPPLPSAWNHGDSSVFIQVGKNRLRAKYIGAGRDDTEAAAIRTYFPIPQECGLYYYEVEIINKGVGG</sequence>
<reference evidence="1" key="1">
    <citation type="submission" date="2021-06" db="EMBL/GenBank/DDBJ databases">
        <authorList>
            <person name="Kallberg Y."/>
            <person name="Tangrot J."/>
            <person name="Rosling A."/>
        </authorList>
    </citation>
    <scope>NUCLEOTIDE SEQUENCE</scope>
    <source>
        <strain evidence="1">BR232B</strain>
    </source>
</reference>
<dbReference type="AlphaFoldDB" id="A0A9N9B6R0"/>
<dbReference type="EMBL" id="CAJVPI010000609">
    <property type="protein sequence ID" value="CAG8555504.1"/>
    <property type="molecule type" value="Genomic_DNA"/>
</dbReference>
<accession>A0A9N9B6R0</accession>
<proteinExistence type="predicted"/>
<name>A0A9N9B6R0_9GLOM</name>
<keyword evidence="2" id="KW-1185">Reference proteome</keyword>
<dbReference type="Proteomes" id="UP000789739">
    <property type="component" value="Unassembled WGS sequence"/>
</dbReference>